<proteinExistence type="predicted"/>
<organism evidence="1 2">
    <name type="scientific">Protopolystoma xenopodis</name>
    <dbReference type="NCBI Taxonomy" id="117903"/>
    <lineage>
        <taxon>Eukaryota</taxon>
        <taxon>Metazoa</taxon>
        <taxon>Spiralia</taxon>
        <taxon>Lophotrochozoa</taxon>
        <taxon>Platyhelminthes</taxon>
        <taxon>Monogenea</taxon>
        <taxon>Polyopisthocotylea</taxon>
        <taxon>Polystomatidea</taxon>
        <taxon>Polystomatidae</taxon>
        <taxon>Protopolystoma</taxon>
    </lineage>
</organism>
<gene>
    <name evidence="1" type="ORF">PXEA_LOCUS9064</name>
</gene>
<keyword evidence="2" id="KW-1185">Reference proteome</keyword>
<protein>
    <recommendedName>
        <fullName evidence="3">Dual specificity phosphatase catalytic domain-containing protein</fullName>
    </recommendedName>
</protein>
<dbReference type="Gene3D" id="3.90.190.10">
    <property type="entry name" value="Protein tyrosine phosphatase superfamily"/>
    <property type="match status" value="1"/>
</dbReference>
<reference evidence="1" key="1">
    <citation type="submission" date="2018-11" db="EMBL/GenBank/DDBJ databases">
        <authorList>
            <consortium name="Pathogen Informatics"/>
        </authorList>
    </citation>
    <scope>NUCLEOTIDE SEQUENCE</scope>
</reference>
<sequence length="110" mass="12384">MASSHLGLHEAYQFVRLRRAVISPNFAFLGQLAEFEADLAAGRAKRVANRLPTDWLVPCAGCCLRLRESDICTGVSRAGVPGADRSGQPFDRSLAPWNWLVSRRRQQRFW</sequence>
<dbReference type="InterPro" id="IPR029021">
    <property type="entry name" value="Prot-tyrosine_phosphatase-like"/>
</dbReference>
<dbReference type="AlphaFoldDB" id="A0A3S5AA13"/>
<evidence type="ECO:0008006" key="3">
    <source>
        <dbReference type="Google" id="ProtNLM"/>
    </source>
</evidence>
<comment type="caution">
    <text evidence="1">The sequence shown here is derived from an EMBL/GenBank/DDBJ whole genome shotgun (WGS) entry which is preliminary data.</text>
</comment>
<dbReference type="Proteomes" id="UP000784294">
    <property type="component" value="Unassembled WGS sequence"/>
</dbReference>
<dbReference type="OrthoDB" id="165342at2759"/>
<dbReference type="SUPFAM" id="SSF52799">
    <property type="entry name" value="(Phosphotyrosine protein) phosphatases II"/>
    <property type="match status" value="1"/>
</dbReference>
<dbReference type="EMBL" id="CAAALY010025239">
    <property type="protein sequence ID" value="VEL15624.1"/>
    <property type="molecule type" value="Genomic_DNA"/>
</dbReference>
<evidence type="ECO:0000313" key="2">
    <source>
        <dbReference type="Proteomes" id="UP000784294"/>
    </source>
</evidence>
<evidence type="ECO:0000313" key="1">
    <source>
        <dbReference type="EMBL" id="VEL15624.1"/>
    </source>
</evidence>
<name>A0A3S5AA13_9PLAT</name>
<accession>A0A3S5AA13</accession>